<dbReference type="Pfam" id="PF01965">
    <property type="entry name" value="DJ-1_PfpI"/>
    <property type="match status" value="1"/>
</dbReference>
<evidence type="ECO:0000256" key="3">
    <source>
        <dbReference type="ARBA" id="ARBA00038493"/>
    </source>
</evidence>
<dbReference type="OrthoDB" id="9792284at2"/>
<evidence type="ECO:0000256" key="1">
    <source>
        <dbReference type="ARBA" id="ARBA00023016"/>
    </source>
</evidence>
<organism evidence="5 6">
    <name type="scientific">Kitasatospora phosalacinea</name>
    <dbReference type="NCBI Taxonomy" id="2065"/>
    <lineage>
        <taxon>Bacteria</taxon>
        <taxon>Bacillati</taxon>
        <taxon>Actinomycetota</taxon>
        <taxon>Actinomycetes</taxon>
        <taxon>Kitasatosporales</taxon>
        <taxon>Streptomycetaceae</taxon>
        <taxon>Kitasatospora</taxon>
    </lineage>
</organism>
<comment type="similarity">
    <text evidence="3">Belongs to the peptidase C56 family. HSP31-like subfamily.</text>
</comment>
<evidence type="ECO:0000256" key="2">
    <source>
        <dbReference type="ARBA" id="ARBA00023239"/>
    </source>
</evidence>
<dbReference type="AlphaFoldDB" id="A0A9W6PN49"/>
<dbReference type="EMBL" id="BSRX01000076">
    <property type="protein sequence ID" value="GLW59330.1"/>
    <property type="molecule type" value="Genomic_DNA"/>
</dbReference>
<dbReference type="Gene3D" id="3.40.50.880">
    <property type="match status" value="1"/>
</dbReference>
<dbReference type="GO" id="GO:0005737">
    <property type="term" value="C:cytoplasm"/>
    <property type="evidence" value="ECO:0007669"/>
    <property type="project" value="TreeGrafter"/>
</dbReference>
<dbReference type="GO" id="GO:0019172">
    <property type="term" value="F:glyoxalase III activity"/>
    <property type="evidence" value="ECO:0007669"/>
    <property type="project" value="TreeGrafter"/>
</dbReference>
<dbReference type="InterPro" id="IPR002818">
    <property type="entry name" value="DJ-1/PfpI"/>
</dbReference>
<dbReference type="Proteomes" id="UP001165143">
    <property type="component" value="Unassembled WGS sequence"/>
</dbReference>
<dbReference type="InterPro" id="IPR029062">
    <property type="entry name" value="Class_I_gatase-like"/>
</dbReference>
<dbReference type="PANTHER" id="PTHR48094:SF11">
    <property type="entry name" value="GLUTATHIONE-INDEPENDENT GLYOXALASE HSP31-RELATED"/>
    <property type="match status" value="1"/>
</dbReference>
<dbReference type="GO" id="GO:0019243">
    <property type="term" value="P:methylglyoxal catabolic process to D-lactate via S-lactoyl-glutathione"/>
    <property type="evidence" value="ECO:0007669"/>
    <property type="project" value="TreeGrafter"/>
</dbReference>
<name>A0A9W6PN49_9ACTN</name>
<reference evidence="5" key="1">
    <citation type="submission" date="2023-02" db="EMBL/GenBank/DDBJ databases">
        <title>Kitasatospora phosalacinea NBRC 14362.</title>
        <authorList>
            <person name="Ichikawa N."/>
            <person name="Sato H."/>
            <person name="Tonouchi N."/>
        </authorList>
    </citation>
    <scope>NUCLEOTIDE SEQUENCE</scope>
    <source>
        <strain evidence="5">NBRC 14362</strain>
    </source>
</reference>
<accession>A0A9W6PN49</accession>
<comment type="caution">
    <text evidence="5">The sequence shown here is derived from an EMBL/GenBank/DDBJ whole genome shotgun (WGS) entry which is preliminary data.</text>
</comment>
<dbReference type="PANTHER" id="PTHR48094">
    <property type="entry name" value="PROTEIN/NUCLEIC ACID DEGLYCASE DJ-1-RELATED"/>
    <property type="match status" value="1"/>
</dbReference>
<dbReference type="RefSeq" id="WP_033256512.1">
    <property type="nucleotide sequence ID" value="NZ_BSRX01000076.1"/>
</dbReference>
<protein>
    <submittedName>
        <fullName evidence="5">Peptidase</fullName>
    </submittedName>
</protein>
<dbReference type="InterPro" id="IPR050325">
    <property type="entry name" value="Prot/Nucl_acid_deglycase"/>
</dbReference>
<dbReference type="CDD" id="cd03141">
    <property type="entry name" value="GATase1_Hsp31_like"/>
    <property type="match status" value="1"/>
</dbReference>
<evidence type="ECO:0000313" key="6">
    <source>
        <dbReference type="Proteomes" id="UP001165143"/>
    </source>
</evidence>
<proteinExistence type="inferred from homology"/>
<feature type="domain" description="DJ-1/PfpI" evidence="4">
    <location>
        <begin position="30"/>
        <end position="230"/>
    </location>
</feature>
<keyword evidence="1" id="KW-0346">Stress response</keyword>
<keyword evidence="2" id="KW-0456">Lyase</keyword>
<evidence type="ECO:0000313" key="5">
    <source>
        <dbReference type="EMBL" id="GLW59330.1"/>
    </source>
</evidence>
<gene>
    <name evidence="5" type="ORF">Kpho01_73400</name>
</gene>
<evidence type="ECO:0000259" key="4">
    <source>
        <dbReference type="Pfam" id="PF01965"/>
    </source>
</evidence>
<dbReference type="SUPFAM" id="SSF52317">
    <property type="entry name" value="Class I glutamine amidotransferase-like"/>
    <property type="match status" value="1"/>
</dbReference>
<sequence length="232" mass="24064">MSKILFVMTGADRWTLNDGTEHPTGYWAEEAAAPYRALRGAGHQVVVATPGGVVPPVDPASLGPDANGGAEQARELADTLAEMTELDRPLAIADVDLDDYDAVLYPGGHGPMEDLARDADSGRLLVRALASGKPLAVVCHGPAALLAAVDPATGRNAFAGRRIAAFTDAEETLAGLADRAPWLLQTRLAEAGLLLDTAAPWTPHVVVDGNLVTGQNPASSAPLAQELLKQLG</sequence>